<dbReference type="Proteomes" id="UP000827892">
    <property type="component" value="Chromosome V"/>
</dbReference>
<protein>
    <submittedName>
        <fullName evidence="1">Uncharacterized protein</fullName>
    </submittedName>
</protein>
<proteinExistence type="predicted"/>
<reference evidence="1 2" key="1">
    <citation type="submission" date="2022-02" db="EMBL/GenBank/DDBJ databases">
        <title>Chromosome-level reference genomes for two strains of Caenorhabditis briggsae: an improved platform for comparative genomics.</title>
        <authorList>
            <person name="Stevens L."/>
            <person name="Andersen E.C."/>
        </authorList>
    </citation>
    <scope>NUCLEOTIDE SEQUENCE [LARGE SCALE GENOMIC DNA]</scope>
    <source>
        <strain evidence="1">QX1410_ONT</strain>
        <tissue evidence="1">Whole-organism</tissue>
    </source>
</reference>
<gene>
    <name evidence="1" type="ORF">L3Y34_006453</name>
</gene>
<dbReference type="AlphaFoldDB" id="A0AAE8ZXJ1"/>
<accession>A0AAE8ZXJ1</accession>
<dbReference type="EMBL" id="CP090895">
    <property type="protein sequence ID" value="ULT86749.1"/>
    <property type="molecule type" value="Genomic_DNA"/>
</dbReference>
<organism evidence="1 2">
    <name type="scientific">Caenorhabditis briggsae</name>
    <dbReference type="NCBI Taxonomy" id="6238"/>
    <lineage>
        <taxon>Eukaryota</taxon>
        <taxon>Metazoa</taxon>
        <taxon>Ecdysozoa</taxon>
        <taxon>Nematoda</taxon>
        <taxon>Chromadorea</taxon>
        <taxon>Rhabditida</taxon>
        <taxon>Rhabditina</taxon>
        <taxon>Rhabditomorpha</taxon>
        <taxon>Rhabditoidea</taxon>
        <taxon>Rhabditidae</taxon>
        <taxon>Peloderinae</taxon>
        <taxon>Caenorhabditis</taxon>
    </lineage>
</organism>
<evidence type="ECO:0000313" key="1">
    <source>
        <dbReference type="EMBL" id="ULT86749.1"/>
    </source>
</evidence>
<evidence type="ECO:0000313" key="2">
    <source>
        <dbReference type="Proteomes" id="UP000827892"/>
    </source>
</evidence>
<name>A0AAE8ZXJ1_CAEBR</name>
<sequence>MGSASQGSSKSCMSTAEFLISFPFLMTRAPVCKKKDKLSVRLRMSSYWRRQNQYIQRIWGRLTSRSGTTQISPAPMEQVQRHEMSLLHEACARLLKTIQLDKERQKKWKEDF</sequence>